<organism evidence="2 3">
    <name type="scientific">Candidatus Acidulodesulfobacterium ferriphilum</name>
    <dbReference type="NCBI Taxonomy" id="2597223"/>
    <lineage>
        <taxon>Bacteria</taxon>
        <taxon>Deltaproteobacteria</taxon>
        <taxon>Candidatus Acidulodesulfobacterales</taxon>
        <taxon>Candidatus Acidulodesulfobacterium</taxon>
    </lineage>
</organism>
<dbReference type="Proteomes" id="UP000320813">
    <property type="component" value="Unassembled WGS sequence"/>
</dbReference>
<evidence type="ECO:0000313" key="2">
    <source>
        <dbReference type="EMBL" id="RZD14259.1"/>
    </source>
</evidence>
<proteinExistence type="predicted"/>
<dbReference type="InterPro" id="IPR050834">
    <property type="entry name" value="Glycosyltransf_2"/>
</dbReference>
<reference evidence="2 3" key="1">
    <citation type="submission" date="2019-01" db="EMBL/GenBank/DDBJ databases">
        <title>Insights into ecological role of a new deltaproteobacterial order Candidatus Sinidesulfobacterales (Sva0485) by metagenomics and metatranscriptomics.</title>
        <authorList>
            <person name="Tan S."/>
            <person name="Liu J."/>
            <person name="Fang Y."/>
            <person name="Hedlund B.P."/>
            <person name="Lian Z.H."/>
            <person name="Huang L.Y."/>
            <person name="Li J.T."/>
            <person name="Huang L.N."/>
            <person name="Li W.J."/>
            <person name="Jiang H.C."/>
            <person name="Dong H.L."/>
            <person name="Shu W.S."/>
        </authorList>
    </citation>
    <scope>NUCLEOTIDE SEQUENCE [LARGE SCALE GENOMIC DNA]</scope>
    <source>
        <strain evidence="2">AP3</strain>
    </source>
</reference>
<comment type="caution">
    <text evidence="2">The sequence shown here is derived from an EMBL/GenBank/DDBJ whole genome shotgun (WGS) entry which is preliminary data.</text>
</comment>
<feature type="domain" description="Glycosyltransferase 2-like" evidence="1">
    <location>
        <begin position="9"/>
        <end position="146"/>
    </location>
</feature>
<dbReference type="EMBL" id="SGBD01000003">
    <property type="protein sequence ID" value="RZD14259.1"/>
    <property type="molecule type" value="Genomic_DNA"/>
</dbReference>
<name>A0A519BAE9_9DELT</name>
<accession>A0A519BAE9</accession>
<dbReference type="Gene3D" id="3.90.550.10">
    <property type="entry name" value="Spore Coat Polysaccharide Biosynthesis Protein SpsA, Chain A"/>
    <property type="match status" value="1"/>
</dbReference>
<dbReference type="AlphaFoldDB" id="A0A519BAE9"/>
<dbReference type="InterPro" id="IPR001173">
    <property type="entry name" value="Glyco_trans_2-like"/>
</dbReference>
<dbReference type="GO" id="GO:0016740">
    <property type="term" value="F:transferase activity"/>
    <property type="evidence" value="ECO:0007669"/>
    <property type="project" value="UniProtKB-KW"/>
</dbReference>
<keyword evidence="2" id="KW-0808">Transferase</keyword>
<sequence length="353" mass="41769">MKIYPKINILIPTYNRANYLINAIEGALSQDYENLEVIVLDDASSDNTQEVAQNYLKDKRFKLYKNTENLGGFRSFKKLVYEYNNSDWFLFQSDDDYLTDNKYISKCVSLLNKYKEKNVVLIGSNQDHVFEDNRNIKINTCRFFYEINDGRSIFLDFYKASFPGAFSLQKTDVIKKLKCWTFEGFSSDSEAILMLCLNGYVGFLNETSGCFRFYNTSKASYMSYLNLPCHEALKIAMNNIQFIKNLYNYAKTEQIFPNKILENWREKMIIWYSRSTFFNFLHNSNSESAMLFKKEIIKKYPFVSLHKVSIISISYYLTTKNFFIRKIGYLYKYKMLNIMRLIFKKGYSGDMIK</sequence>
<dbReference type="PANTHER" id="PTHR43685">
    <property type="entry name" value="GLYCOSYLTRANSFERASE"/>
    <property type="match status" value="1"/>
</dbReference>
<evidence type="ECO:0000313" key="3">
    <source>
        <dbReference type="Proteomes" id="UP000320813"/>
    </source>
</evidence>
<gene>
    <name evidence="2" type="ORF">EVJ47_06210</name>
</gene>
<dbReference type="SUPFAM" id="SSF53448">
    <property type="entry name" value="Nucleotide-diphospho-sugar transferases"/>
    <property type="match status" value="1"/>
</dbReference>
<dbReference type="CDD" id="cd00761">
    <property type="entry name" value="Glyco_tranf_GTA_type"/>
    <property type="match status" value="1"/>
</dbReference>
<dbReference type="Pfam" id="PF00535">
    <property type="entry name" value="Glycos_transf_2"/>
    <property type="match status" value="1"/>
</dbReference>
<dbReference type="PANTHER" id="PTHR43685:SF2">
    <property type="entry name" value="GLYCOSYLTRANSFERASE 2-LIKE DOMAIN-CONTAINING PROTEIN"/>
    <property type="match status" value="1"/>
</dbReference>
<evidence type="ECO:0000259" key="1">
    <source>
        <dbReference type="Pfam" id="PF00535"/>
    </source>
</evidence>
<protein>
    <submittedName>
        <fullName evidence="2">Glycosyltransferase family 2 protein</fullName>
    </submittedName>
</protein>
<dbReference type="InterPro" id="IPR029044">
    <property type="entry name" value="Nucleotide-diphossugar_trans"/>
</dbReference>